<dbReference type="EMBL" id="JAAEJV010000028">
    <property type="protein sequence ID" value="MBF5059567.1"/>
    <property type="molecule type" value="Genomic_DNA"/>
</dbReference>
<gene>
    <name evidence="1" type="ORF">NEPTK9_001081</name>
</gene>
<comment type="caution">
    <text evidence="1">The sequence shown here is derived from an EMBL/GenBank/DDBJ whole genome shotgun (WGS) entry which is preliminary data.</text>
</comment>
<dbReference type="SUPFAM" id="SSF50475">
    <property type="entry name" value="FMN-binding split barrel"/>
    <property type="match status" value="1"/>
</dbReference>
<proteinExistence type="predicted"/>
<dbReference type="RefSeq" id="WP_194847870.1">
    <property type="nucleotide sequence ID" value="NZ_JAAEJV010000028.1"/>
</dbReference>
<dbReference type="InterPro" id="IPR012349">
    <property type="entry name" value="Split_barrel_FMN-bd"/>
</dbReference>
<evidence type="ECO:0000313" key="1">
    <source>
        <dbReference type="EMBL" id="MBF5059567.1"/>
    </source>
</evidence>
<organism evidence="1 2">
    <name type="scientific">Candidatus Neptunichlamydia vexilliferae</name>
    <dbReference type="NCBI Taxonomy" id="1651774"/>
    <lineage>
        <taxon>Bacteria</taxon>
        <taxon>Pseudomonadati</taxon>
        <taxon>Chlamydiota</taxon>
        <taxon>Chlamydiia</taxon>
        <taxon>Parachlamydiales</taxon>
        <taxon>Simkaniaceae</taxon>
        <taxon>Candidatus Neptunichlamydia</taxon>
    </lineage>
</organism>
<name>A0ABS0AZK6_9BACT</name>
<evidence type="ECO:0008006" key="3">
    <source>
        <dbReference type="Google" id="ProtNLM"/>
    </source>
</evidence>
<reference evidence="1 2" key="1">
    <citation type="submission" date="2020-01" db="EMBL/GenBank/DDBJ databases">
        <title>Draft genome sequence of Cand. Neptunochlamydia vexilliferae K9.</title>
        <authorList>
            <person name="Schulz F."/>
            <person name="Koestlbacher S."/>
            <person name="Wascher F."/>
            <person name="Pizzetti I."/>
            <person name="Horn M."/>
        </authorList>
    </citation>
    <scope>NUCLEOTIDE SEQUENCE [LARGE SCALE GENOMIC DNA]</scope>
    <source>
        <strain evidence="1 2">K9</strain>
    </source>
</reference>
<accession>A0ABS0AZK6</accession>
<evidence type="ECO:0000313" key="2">
    <source>
        <dbReference type="Proteomes" id="UP001194714"/>
    </source>
</evidence>
<dbReference type="Gene3D" id="2.30.110.10">
    <property type="entry name" value="Electron Transport, Fmn-binding Protein, Chain A"/>
    <property type="match status" value="1"/>
</dbReference>
<protein>
    <recommendedName>
        <fullName evidence="3">Pyridoxamine 5'-phosphate oxidase putative domain-containing protein</fullName>
    </recommendedName>
</protein>
<sequence>MKIIFLLLVSWTLFGKELHPITKVNQWCKKEKEWTEGQFLQKATLATVTAQGHPHVESVDIVHFDKKEGPLFFIGRDLSLHPHAALHLPLPRTHRTVSIKGTLHPIAMAEREKRWSQLPLYKKRLFLPEKASPKGALMPVTFIGYRVIPHTITFSENPPRSLPNQEVITLN</sequence>
<keyword evidence="2" id="KW-1185">Reference proteome</keyword>
<dbReference type="Proteomes" id="UP001194714">
    <property type="component" value="Unassembled WGS sequence"/>
</dbReference>